<gene>
    <name evidence="1" type="ordered locus">Cyan7822_0975</name>
</gene>
<dbReference type="HOGENOM" id="CLU_3116996_0_0_3"/>
<dbReference type="RefSeq" id="WP_013321094.1">
    <property type="nucleotide sequence ID" value="NC_014501.1"/>
</dbReference>
<dbReference type="Proteomes" id="UP000008206">
    <property type="component" value="Chromosome"/>
</dbReference>
<evidence type="ECO:0000313" key="1">
    <source>
        <dbReference type="EMBL" id="ADN12986.1"/>
    </source>
</evidence>
<sequence length="50" mass="5775">MSRPWRNTLINKCKKEIETFNLLPTNAPILIKTAMGRNGTFELGWDLDLL</sequence>
<dbReference type="AlphaFoldDB" id="E0UDY2"/>
<dbReference type="KEGG" id="cyj:Cyan7822_0975"/>
<dbReference type="EMBL" id="CP002198">
    <property type="protein sequence ID" value="ADN12986.1"/>
    <property type="molecule type" value="Genomic_DNA"/>
</dbReference>
<organism evidence="1 2">
    <name type="scientific">Gloeothece verrucosa (strain PCC 7822)</name>
    <name type="common">Cyanothece sp. (strain PCC 7822)</name>
    <dbReference type="NCBI Taxonomy" id="497965"/>
    <lineage>
        <taxon>Bacteria</taxon>
        <taxon>Bacillati</taxon>
        <taxon>Cyanobacteriota</taxon>
        <taxon>Cyanophyceae</taxon>
        <taxon>Oscillatoriophycideae</taxon>
        <taxon>Chroococcales</taxon>
        <taxon>Aphanothecaceae</taxon>
        <taxon>Gloeothece</taxon>
        <taxon>Gloeothece verrucosa</taxon>
    </lineage>
</organism>
<protein>
    <submittedName>
        <fullName evidence="1">Uncharacterized protein</fullName>
    </submittedName>
</protein>
<keyword evidence="2" id="KW-1185">Reference proteome</keyword>
<name>E0UDY2_GLOV7</name>
<evidence type="ECO:0000313" key="2">
    <source>
        <dbReference type="Proteomes" id="UP000008206"/>
    </source>
</evidence>
<reference evidence="2" key="1">
    <citation type="journal article" date="2011" name="MBio">
        <title>Novel metabolic attributes of the genus Cyanothece, comprising a group of unicellular nitrogen-fixing Cyanobacteria.</title>
        <authorList>
            <person name="Bandyopadhyay A."/>
            <person name="Elvitigala T."/>
            <person name="Welsh E."/>
            <person name="Stockel J."/>
            <person name="Liberton M."/>
            <person name="Min H."/>
            <person name="Sherman L.A."/>
            <person name="Pakrasi H.B."/>
        </authorList>
    </citation>
    <scope>NUCLEOTIDE SEQUENCE [LARGE SCALE GENOMIC DNA]</scope>
    <source>
        <strain evidence="2">PCC 7822</strain>
    </source>
</reference>
<proteinExistence type="predicted"/>
<dbReference type="STRING" id="497965.Cyan7822_0975"/>
<accession>E0UDY2</accession>